<dbReference type="Proteomes" id="UP001295444">
    <property type="component" value="Chromosome 07"/>
</dbReference>
<feature type="region of interest" description="Disordered" evidence="1">
    <location>
        <begin position="50"/>
        <end position="175"/>
    </location>
</feature>
<accession>A0AAD1SQV9</accession>
<evidence type="ECO:0000313" key="3">
    <source>
        <dbReference type="Proteomes" id="UP001295444"/>
    </source>
</evidence>
<proteinExistence type="predicted"/>
<feature type="compositionally biased region" description="Basic and acidic residues" evidence="1">
    <location>
        <begin position="113"/>
        <end position="123"/>
    </location>
</feature>
<name>A0AAD1SQV9_PELCU</name>
<organism evidence="2 3">
    <name type="scientific">Pelobates cultripes</name>
    <name type="common">Western spadefoot toad</name>
    <dbReference type="NCBI Taxonomy" id="61616"/>
    <lineage>
        <taxon>Eukaryota</taxon>
        <taxon>Metazoa</taxon>
        <taxon>Chordata</taxon>
        <taxon>Craniata</taxon>
        <taxon>Vertebrata</taxon>
        <taxon>Euteleostomi</taxon>
        <taxon>Amphibia</taxon>
        <taxon>Batrachia</taxon>
        <taxon>Anura</taxon>
        <taxon>Pelobatoidea</taxon>
        <taxon>Pelobatidae</taxon>
        <taxon>Pelobates</taxon>
    </lineage>
</organism>
<sequence>MAAATCARDTEKPDLETKLDELFDRFWRTIATREQQAKACKPVTVLPVNSQQECTPPHANKVHKRHRGRQKRRARKPKRLPLPKAATHHSKCLAKLNLPERHEKTTLQQRNTESNKDRTRPGDHGQTTTQLLRQDHPEVYPHPGRPRRQHHNPLHSTSHRLPHDSRSTSPERGSDLAVAQTSCIIRSGLLYYTTKQIPATRQQALRSGVGWGTTLKWLPESNTYFGFCWDTCGLYLHCGHILYKQQRTLFTAKEQSLP</sequence>
<keyword evidence="3" id="KW-1185">Reference proteome</keyword>
<dbReference type="EMBL" id="OW240918">
    <property type="protein sequence ID" value="CAH2305433.1"/>
    <property type="molecule type" value="Genomic_DNA"/>
</dbReference>
<evidence type="ECO:0000313" key="2">
    <source>
        <dbReference type="EMBL" id="CAH2305433.1"/>
    </source>
</evidence>
<gene>
    <name evidence="2" type="ORF">PECUL_23A039998</name>
</gene>
<protein>
    <submittedName>
        <fullName evidence="2">Uncharacterized protein</fullName>
    </submittedName>
</protein>
<reference evidence="2" key="1">
    <citation type="submission" date="2022-03" db="EMBL/GenBank/DDBJ databases">
        <authorList>
            <person name="Alioto T."/>
            <person name="Alioto T."/>
            <person name="Gomez Garrido J."/>
        </authorList>
    </citation>
    <scope>NUCLEOTIDE SEQUENCE</scope>
</reference>
<dbReference type="AlphaFoldDB" id="A0AAD1SQV9"/>
<evidence type="ECO:0000256" key="1">
    <source>
        <dbReference type="SAM" id="MobiDB-lite"/>
    </source>
</evidence>
<feature type="compositionally biased region" description="Basic residues" evidence="1">
    <location>
        <begin position="60"/>
        <end position="92"/>
    </location>
</feature>
<feature type="compositionally biased region" description="Basic residues" evidence="1">
    <location>
        <begin position="144"/>
        <end position="160"/>
    </location>
</feature>